<comment type="caution">
    <text evidence="3">The sequence shown here is derived from an EMBL/GenBank/DDBJ whole genome shotgun (WGS) entry which is preliminary data.</text>
</comment>
<protein>
    <recommendedName>
        <fullName evidence="5">PepSY domain-containing protein</fullName>
    </recommendedName>
</protein>
<keyword evidence="4" id="KW-1185">Reference proteome</keyword>
<keyword evidence="2" id="KW-0732">Signal</keyword>
<dbReference type="Proteomes" id="UP001165652">
    <property type="component" value="Unassembled WGS sequence"/>
</dbReference>
<reference evidence="3" key="1">
    <citation type="journal article" date="2023" name="Microbiol Resour">
        <title>Genome Sequences of Rhodoplanes serenus and Two Thermotolerant Strains, Rhodoplanes tepidamans and 'Rhodoplanes cryptolactis,' Further Refine the Genus.</title>
        <authorList>
            <person name="Rayyan A.A."/>
            <person name="Kyndt J.A."/>
        </authorList>
    </citation>
    <scope>NUCLEOTIDE SEQUENCE</scope>
    <source>
        <strain evidence="3">DSM 9987</strain>
    </source>
</reference>
<feature type="chain" id="PRO_5045174713" description="PepSY domain-containing protein" evidence="2">
    <location>
        <begin position="26"/>
        <end position="143"/>
    </location>
</feature>
<organism evidence="3 4">
    <name type="scientific">Rhodoplanes tepidamans</name>
    <name type="common">Rhodoplanes cryptolactis</name>
    <dbReference type="NCBI Taxonomy" id="200616"/>
    <lineage>
        <taxon>Bacteria</taxon>
        <taxon>Pseudomonadati</taxon>
        <taxon>Pseudomonadota</taxon>
        <taxon>Alphaproteobacteria</taxon>
        <taxon>Hyphomicrobiales</taxon>
        <taxon>Nitrobacteraceae</taxon>
        <taxon>Rhodoplanes</taxon>
    </lineage>
</organism>
<feature type="region of interest" description="Disordered" evidence="1">
    <location>
        <begin position="24"/>
        <end position="64"/>
    </location>
</feature>
<sequence length="143" mass="14575">MRPRTVLVALGTAVLSAALVPGAEAADPEGRPEARPQAVAVPPRPETGPNGAGTTGNGTTGTATASGLRCLTRAEQRSRTAAKQVVPLARAAKAVKARHGELLRARLCEQNGRLVYLLTVLPRGGKLVRATVDAGTGTLISGP</sequence>
<evidence type="ECO:0000313" key="4">
    <source>
        <dbReference type="Proteomes" id="UP001165652"/>
    </source>
</evidence>
<evidence type="ECO:0000256" key="1">
    <source>
        <dbReference type="SAM" id="MobiDB-lite"/>
    </source>
</evidence>
<feature type="compositionally biased region" description="Gly residues" evidence="1">
    <location>
        <begin position="50"/>
        <end position="59"/>
    </location>
</feature>
<evidence type="ECO:0000313" key="3">
    <source>
        <dbReference type="EMBL" id="MDC7788681.1"/>
    </source>
</evidence>
<dbReference type="EMBL" id="JAQQLI010000049">
    <property type="protein sequence ID" value="MDC7788681.1"/>
    <property type="molecule type" value="Genomic_DNA"/>
</dbReference>
<proteinExistence type="predicted"/>
<reference evidence="3" key="2">
    <citation type="submission" date="2023-02" db="EMBL/GenBank/DDBJ databases">
        <authorList>
            <person name="Rayyan A."/>
            <person name="Meyer T."/>
            <person name="Kyndt J.A."/>
        </authorList>
    </citation>
    <scope>NUCLEOTIDE SEQUENCE</scope>
    <source>
        <strain evidence="3">DSM 9987</strain>
    </source>
</reference>
<dbReference type="RefSeq" id="WP_272779512.1">
    <property type="nucleotide sequence ID" value="NZ_JAQQLI010000049.1"/>
</dbReference>
<gene>
    <name evidence="3" type="ORF">PQJ73_23575</name>
</gene>
<accession>A0ABT5JGE4</accession>
<evidence type="ECO:0000256" key="2">
    <source>
        <dbReference type="SAM" id="SignalP"/>
    </source>
</evidence>
<name>A0ABT5JGE4_RHOTP</name>
<feature type="signal peptide" evidence="2">
    <location>
        <begin position="1"/>
        <end position="25"/>
    </location>
</feature>
<evidence type="ECO:0008006" key="5">
    <source>
        <dbReference type="Google" id="ProtNLM"/>
    </source>
</evidence>